<proteinExistence type="predicted"/>
<protein>
    <recommendedName>
        <fullName evidence="3">DUF4292 domain-containing protein</fullName>
    </recommendedName>
</protein>
<reference evidence="1" key="1">
    <citation type="submission" date="2023-07" db="EMBL/GenBank/DDBJ databases">
        <title>Genomic Encyclopedia of Type Strains, Phase IV (KMG-IV): sequencing the most valuable type-strain genomes for metagenomic binning, comparative biology and taxonomic classification.</title>
        <authorList>
            <person name="Goeker M."/>
        </authorList>
    </citation>
    <scope>NUCLEOTIDE SEQUENCE</scope>
    <source>
        <strain evidence="1">DSM 26174</strain>
    </source>
</reference>
<evidence type="ECO:0000313" key="2">
    <source>
        <dbReference type="Proteomes" id="UP001185092"/>
    </source>
</evidence>
<dbReference type="InterPro" id="IPR025634">
    <property type="entry name" value="DUF4292"/>
</dbReference>
<accession>A0AAE3XJU7</accession>
<sequence length="259" mass="30162">MNNKFILGLLVIVSITMSSCKKQFFNFTLFDTEKIVVDDLDFEAISMKSKIKFQSGGKSVSAVANFRIKKDSLIWCSVSPGLGVEVARALFTQDSVFLLDKLKKEYYAFDYEMLSEKFKSKLDYRVVESIIIGNMIYPQQMRDKVDRKEDAVVITQKRKRLEVENRINPAILKVEKVSINDPGTNNTLTINYSDFKFIDKNIPKKKRSVYFPFYNSVDLIYYTDDDVISTKIDIKANKVELGEKQRYPFKIAKKYERKY</sequence>
<comment type="caution">
    <text evidence="1">The sequence shown here is derived from an EMBL/GenBank/DDBJ whole genome shotgun (WGS) entry which is preliminary data.</text>
</comment>
<dbReference type="Pfam" id="PF14125">
    <property type="entry name" value="DUF4292"/>
    <property type="match status" value="1"/>
</dbReference>
<organism evidence="1 2">
    <name type="scientific">Aureibacter tunicatorum</name>
    <dbReference type="NCBI Taxonomy" id="866807"/>
    <lineage>
        <taxon>Bacteria</taxon>
        <taxon>Pseudomonadati</taxon>
        <taxon>Bacteroidota</taxon>
        <taxon>Cytophagia</taxon>
        <taxon>Cytophagales</taxon>
        <taxon>Persicobacteraceae</taxon>
        <taxon>Aureibacter</taxon>
    </lineage>
</organism>
<dbReference type="Proteomes" id="UP001185092">
    <property type="component" value="Unassembled WGS sequence"/>
</dbReference>
<dbReference type="RefSeq" id="WP_309937195.1">
    <property type="nucleotide sequence ID" value="NZ_AP025305.1"/>
</dbReference>
<keyword evidence="2" id="KW-1185">Reference proteome</keyword>
<name>A0AAE3XJU7_9BACT</name>
<dbReference type="EMBL" id="JAVDQD010000001">
    <property type="protein sequence ID" value="MDR6237727.1"/>
    <property type="molecule type" value="Genomic_DNA"/>
</dbReference>
<dbReference type="PROSITE" id="PS51257">
    <property type="entry name" value="PROKAR_LIPOPROTEIN"/>
    <property type="match status" value="1"/>
</dbReference>
<evidence type="ECO:0000313" key="1">
    <source>
        <dbReference type="EMBL" id="MDR6237727.1"/>
    </source>
</evidence>
<evidence type="ECO:0008006" key="3">
    <source>
        <dbReference type="Google" id="ProtNLM"/>
    </source>
</evidence>
<dbReference type="AlphaFoldDB" id="A0AAE3XJU7"/>
<gene>
    <name evidence="1" type="ORF">HNQ88_000703</name>
</gene>